<evidence type="ECO:0000313" key="8">
    <source>
        <dbReference type="Proteomes" id="UP001152799"/>
    </source>
</evidence>
<dbReference type="InterPro" id="IPR011989">
    <property type="entry name" value="ARM-like"/>
</dbReference>
<dbReference type="PANTHER" id="PTHR13255:SF0">
    <property type="entry name" value="ATAXIN-10"/>
    <property type="match status" value="1"/>
</dbReference>
<comment type="similarity">
    <text evidence="1">Belongs to the ataxin-10 family.</text>
</comment>
<name>A0A9N9MP13_9CUCU</name>
<evidence type="ECO:0000256" key="4">
    <source>
        <dbReference type="ARBA" id="ARBA00023306"/>
    </source>
</evidence>
<dbReference type="AlphaFoldDB" id="A0A9N9MP13"/>
<dbReference type="OrthoDB" id="379794at2759"/>
<dbReference type="GO" id="GO:0031175">
    <property type="term" value="P:neuron projection development"/>
    <property type="evidence" value="ECO:0007669"/>
    <property type="project" value="TreeGrafter"/>
</dbReference>
<accession>A0A9N9MP13</accession>
<evidence type="ECO:0000256" key="5">
    <source>
        <dbReference type="ARBA" id="ARBA00045173"/>
    </source>
</evidence>
<evidence type="ECO:0000256" key="3">
    <source>
        <dbReference type="ARBA" id="ARBA00022618"/>
    </source>
</evidence>
<dbReference type="EMBL" id="OU892279">
    <property type="protein sequence ID" value="CAG9766165.1"/>
    <property type="molecule type" value="Genomic_DNA"/>
</dbReference>
<dbReference type="GO" id="GO:0005829">
    <property type="term" value="C:cytosol"/>
    <property type="evidence" value="ECO:0007669"/>
    <property type="project" value="TreeGrafter"/>
</dbReference>
<proteinExistence type="inferred from homology"/>
<dbReference type="InterPro" id="IPR019156">
    <property type="entry name" value="Ataxin-10_domain"/>
</dbReference>
<comment type="function">
    <text evidence="5">May play a role in the regulation of cytokinesis. May play a role in signaling by stimulating protein glycosylation. Induces neuritogenesis by activating the Ras-MAP kinase pathway and is necessary for the survival of cerebellar neurons. Does not appear to play a major role in ciliogenesis.</text>
</comment>
<dbReference type="Proteomes" id="UP001152799">
    <property type="component" value="Chromosome 3"/>
</dbReference>
<evidence type="ECO:0000313" key="7">
    <source>
        <dbReference type="EMBL" id="CAG9766165.1"/>
    </source>
</evidence>
<dbReference type="GO" id="GO:0051301">
    <property type="term" value="P:cell division"/>
    <property type="evidence" value="ECO:0007669"/>
    <property type="project" value="UniProtKB-KW"/>
</dbReference>
<evidence type="ECO:0000256" key="2">
    <source>
        <dbReference type="ARBA" id="ARBA00018804"/>
    </source>
</evidence>
<dbReference type="SUPFAM" id="SSF48371">
    <property type="entry name" value="ARM repeat"/>
    <property type="match status" value="1"/>
</dbReference>
<dbReference type="Pfam" id="PF09759">
    <property type="entry name" value="Atx10homo_assoc"/>
    <property type="match status" value="1"/>
</dbReference>
<dbReference type="PANTHER" id="PTHR13255">
    <property type="entry name" value="ATAXIN-10"/>
    <property type="match status" value="1"/>
</dbReference>
<reference evidence="7" key="1">
    <citation type="submission" date="2022-01" db="EMBL/GenBank/DDBJ databases">
        <authorList>
            <person name="King R."/>
        </authorList>
    </citation>
    <scope>NUCLEOTIDE SEQUENCE</scope>
</reference>
<dbReference type="Gene3D" id="1.25.10.10">
    <property type="entry name" value="Leucine-rich Repeat Variant"/>
    <property type="match status" value="1"/>
</dbReference>
<keyword evidence="3" id="KW-0132">Cell division</keyword>
<gene>
    <name evidence="7" type="ORF">CEUTPL_LOCUS6753</name>
</gene>
<keyword evidence="4" id="KW-0131">Cell cycle</keyword>
<dbReference type="InterPro" id="IPR051374">
    <property type="entry name" value="Ataxin-10/CTR86_families"/>
</dbReference>
<organism evidence="7 8">
    <name type="scientific">Ceutorhynchus assimilis</name>
    <name type="common">cabbage seed weevil</name>
    <dbReference type="NCBI Taxonomy" id="467358"/>
    <lineage>
        <taxon>Eukaryota</taxon>
        <taxon>Metazoa</taxon>
        <taxon>Ecdysozoa</taxon>
        <taxon>Arthropoda</taxon>
        <taxon>Hexapoda</taxon>
        <taxon>Insecta</taxon>
        <taxon>Pterygota</taxon>
        <taxon>Neoptera</taxon>
        <taxon>Endopterygota</taxon>
        <taxon>Coleoptera</taxon>
        <taxon>Polyphaga</taxon>
        <taxon>Cucujiformia</taxon>
        <taxon>Curculionidae</taxon>
        <taxon>Ceutorhynchinae</taxon>
        <taxon>Ceutorhynchus</taxon>
    </lineage>
</organism>
<keyword evidence="8" id="KW-1185">Reference proteome</keyword>
<dbReference type="InterPro" id="IPR016024">
    <property type="entry name" value="ARM-type_fold"/>
</dbReference>
<sequence length="467" mass="53291">MEVCISKEDAISYMAHVEWAEVTSWLKTEFSTNSSDEELLKPLVDLLFNIINRVQNNFLWYNCLEAQISDTLTVTLKTLRLFVTKANVGDYISKQPQFFDALNTLSVCLLTKKNGPEVFTKYLLQCLVNLVSAGSIQQKGQLRKIIRGHKLSHNIQNFFLTQWGWPIESSALIYNLYYDIEITDRTLVTEIIKFHTKATYLNEYSDFLIQKIVSENCVWEYFVNFTYQRLNLLRLLRYYIAEQVAESDPMSIQVEQLPESCLKCLTIMFNESAVVVFQVTNEDDLAAVEEVSCVLKLLACISSNEKSLAFLQNNKDLLINASVLLINLHRIGKASNNVFTPILKLAEINNPSEDITRNPAFGFKADLVRLIGNLCWKNQMMQNLAREGEIIPILLDSCNIDAKNPFIIQWVIYAIRNICENNLENQSVIAGLTQRGFIDSKVLQEFGLTLSSEEMLSIGIVGLDLNK</sequence>
<protein>
    <recommendedName>
        <fullName evidence="2">Ataxin-10</fullName>
    </recommendedName>
</protein>
<evidence type="ECO:0000259" key="6">
    <source>
        <dbReference type="Pfam" id="PF09759"/>
    </source>
</evidence>
<feature type="domain" description="Ataxin-10" evidence="6">
    <location>
        <begin position="363"/>
        <end position="452"/>
    </location>
</feature>
<evidence type="ECO:0000256" key="1">
    <source>
        <dbReference type="ARBA" id="ARBA00008384"/>
    </source>
</evidence>